<protein>
    <submittedName>
        <fullName evidence="2">Uncharacterized protein</fullName>
    </submittedName>
</protein>
<feature type="transmembrane region" description="Helical" evidence="1">
    <location>
        <begin position="59"/>
        <end position="80"/>
    </location>
</feature>
<accession>A0A502BWP0</accession>
<dbReference type="Proteomes" id="UP000319486">
    <property type="component" value="Unassembled WGS sequence"/>
</dbReference>
<evidence type="ECO:0000313" key="3">
    <source>
        <dbReference type="Proteomes" id="UP000319486"/>
    </source>
</evidence>
<comment type="caution">
    <text evidence="2">The sequence shown here is derived from an EMBL/GenBank/DDBJ whole genome shotgun (WGS) entry which is preliminary data.</text>
</comment>
<dbReference type="EMBL" id="RCZO01000010">
    <property type="protein sequence ID" value="TPG05347.1"/>
    <property type="molecule type" value="Genomic_DNA"/>
</dbReference>
<reference evidence="2 3" key="1">
    <citation type="journal article" date="2019" name="Environ. Microbiol.">
        <title>Species interactions and distinct microbial communities in high Arctic permafrost affected cryosols are associated with the CH4 and CO2 gas fluxes.</title>
        <authorList>
            <person name="Altshuler I."/>
            <person name="Hamel J."/>
            <person name="Turney S."/>
            <person name="Magnuson E."/>
            <person name="Levesque R."/>
            <person name="Greer C."/>
            <person name="Whyte L.G."/>
        </authorList>
    </citation>
    <scope>NUCLEOTIDE SEQUENCE [LARGE SCALE GENOMIC DNA]</scope>
    <source>
        <strain evidence="2 3">S13Y</strain>
    </source>
</reference>
<gene>
    <name evidence="2" type="ORF">EAH88_15345</name>
</gene>
<keyword evidence="1" id="KW-1133">Transmembrane helix</keyword>
<dbReference type="AlphaFoldDB" id="A0A502BWP0"/>
<organism evidence="2 3">
    <name type="scientific">Rhodanobacter glycinis</name>
    <dbReference type="NCBI Taxonomy" id="582702"/>
    <lineage>
        <taxon>Bacteria</taxon>
        <taxon>Pseudomonadati</taxon>
        <taxon>Pseudomonadota</taxon>
        <taxon>Gammaproteobacteria</taxon>
        <taxon>Lysobacterales</taxon>
        <taxon>Rhodanobacteraceae</taxon>
        <taxon>Rhodanobacter</taxon>
    </lineage>
</organism>
<keyword evidence="3" id="KW-1185">Reference proteome</keyword>
<sequence length="86" mass="9204">MSYLATWILGVPFILWLRSSSHLTRMNICLGAVGVGVIAMLMLQLMAKVGPLHLQQVAFGALVSAGLALCVALTFCWIAKVPFASD</sequence>
<evidence type="ECO:0000256" key="1">
    <source>
        <dbReference type="SAM" id="Phobius"/>
    </source>
</evidence>
<keyword evidence="1" id="KW-0812">Transmembrane</keyword>
<name>A0A502BWP0_9GAMM</name>
<evidence type="ECO:0000313" key="2">
    <source>
        <dbReference type="EMBL" id="TPG05347.1"/>
    </source>
</evidence>
<keyword evidence="1" id="KW-0472">Membrane</keyword>
<proteinExistence type="predicted"/>
<feature type="transmembrane region" description="Helical" evidence="1">
    <location>
        <begin position="30"/>
        <end position="47"/>
    </location>
</feature>